<reference evidence="1" key="1">
    <citation type="submission" date="2021-06" db="EMBL/GenBank/DDBJ databases">
        <title>Sequencing of actinobacteria type strains.</title>
        <authorList>
            <person name="Nguyen G.-S."/>
            <person name="Wentzel A."/>
        </authorList>
    </citation>
    <scope>NUCLEOTIDE SEQUENCE</scope>
    <source>
        <strain evidence="1">P38-E01</strain>
    </source>
</reference>
<keyword evidence="2" id="KW-1185">Reference proteome</keyword>
<proteinExistence type="predicted"/>
<gene>
    <name evidence="1" type="ORF">JGS22_020320</name>
</gene>
<sequence>MRCRLTLLTAARSSALLDARFDDDRPLDHAGWQEIHYRAPVLHGLAAAGLRYRSPTERCRETGHALGLAPLAQPALRDCDMGRWRGRTLREVAAAEPEAFDAWLADPRAAPHGGETLTGFITRIGGWLDTRPLEEDGWMMAVAEPAVVRAALCYALRVPPDTYWRIDAHALATVTLTGSPRNWCLSCD</sequence>
<evidence type="ECO:0000313" key="2">
    <source>
        <dbReference type="Proteomes" id="UP000694501"/>
    </source>
</evidence>
<organism evidence="1 2">
    <name type="scientific">Streptomyces tardus</name>
    <dbReference type="NCBI Taxonomy" id="2780544"/>
    <lineage>
        <taxon>Bacteria</taxon>
        <taxon>Bacillati</taxon>
        <taxon>Actinomycetota</taxon>
        <taxon>Actinomycetes</taxon>
        <taxon>Kitasatosporales</taxon>
        <taxon>Streptomycetaceae</taxon>
        <taxon>Streptomyces</taxon>
    </lineage>
</organism>
<dbReference type="RefSeq" id="WP_211039963.1">
    <property type="nucleotide sequence ID" value="NZ_JAELVF020000001.1"/>
</dbReference>
<protein>
    <submittedName>
        <fullName evidence="1">Histidine phosphatase family protein</fullName>
    </submittedName>
</protein>
<name>A0A949JJM3_9ACTN</name>
<dbReference type="Gene3D" id="3.40.50.1240">
    <property type="entry name" value="Phosphoglycerate mutase-like"/>
    <property type="match status" value="1"/>
</dbReference>
<dbReference type="InterPro" id="IPR013078">
    <property type="entry name" value="His_Pase_superF_clade-1"/>
</dbReference>
<dbReference type="EMBL" id="JAELVF020000001">
    <property type="protein sequence ID" value="MBU7599910.1"/>
    <property type="molecule type" value="Genomic_DNA"/>
</dbReference>
<dbReference type="SUPFAM" id="SSF53254">
    <property type="entry name" value="Phosphoglycerate mutase-like"/>
    <property type="match status" value="1"/>
</dbReference>
<comment type="caution">
    <text evidence="1">The sequence shown here is derived from an EMBL/GenBank/DDBJ whole genome shotgun (WGS) entry which is preliminary data.</text>
</comment>
<dbReference type="Proteomes" id="UP000694501">
    <property type="component" value="Unassembled WGS sequence"/>
</dbReference>
<dbReference type="AlphaFoldDB" id="A0A949JJM3"/>
<evidence type="ECO:0000313" key="1">
    <source>
        <dbReference type="EMBL" id="MBU7599910.1"/>
    </source>
</evidence>
<dbReference type="Pfam" id="PF00300">
    <property type="entry name" value="His_Phos_1"/>
    <property type="match status" value="1"/>
</dbReference>
<dbReference type="InterPro" id="IPR029033">
    <property type="entry name" value="His_PPase_superfam"/>
</dbReference>
<accession>A0A949JJM3</accession>